<gene>
    <name evidence="1" type="ORF">RCOM_1732680</name>
</gene>
<dbReference type="EMBL" id="EQ973890">
    <property type="protein sequence ID" value="EEF40190.1"/>
    <property type="molecule type" value="Genomic_DNA"/>
</dbReference>
<reference evidence="2" key="1">
    <citation type="journal article" date="2010" name="Nat. Biotechnol.">
        <title>Draft genome sequence of the oilseed species Ricinus communis.</title>
        <authorList>
            <person name="Chan A.P."/>
            <person name="Crabtree J."/>
            <person name="Zhao Q."/>
            <person name="Lorenzi H."/>
            <person name="Orvis J."/>
            <person name="Puiu D."/>
            <person name="Melake-Berhan A."/>
            <person name="Jones K.M."/>
            <person name="Redman J."/>
            <person name="Chen G."/>
            <person name="Cahoon E.B."/>
            <person name="Gedil M."/>
            <person name="Stanke M."/>
            <person name="Haas B.J."/>
            <person name="Wortman J.R."/>
            <person name="Fraser-Liggett C.M."/>
            <person name="Ravel J."/>
            <person name="Rabinowicz P.D."/>
        </authorList>
    </citation>
    <scope>NUCLEOTIDE SEQUENCE [LARGE SCALE GENOMIC DNA]</scope>
    <source>
        <strain evidence="2">cv. Hale</strain>
    </source>
</reference>
<name>B9S896_RICCO</name>
<protein>
    <submittedName>
        <fullName evidence="1">Uncharacterized protein</fullName>
    </submittedName>
</protein>
<keyword evidence="2" id="KW-1185">Reference proteome</keyword>
<dbReference type="AlphaFoldDB" id="B9S896"/>
<accession>B9S896</accession>
<sequence>MEILYFCNGPNKVQKGLGEKLSFARDRLMENFLWPVWENFESQWDVDAMDRLPDYM</sequence>
<evidence type="ECO:0000313" key="2">
    <source>
        <dbReference type="Proteomes" id="UP000008311"/>
    </source>
</evidence>
<dbReference type="InParanoid" id="B9S896"/>
<dbReference type="Proteomes" id="UP000008311">
    <property type="component" value="Unassembled WGS sequence"/>
</dbReference>
<evidence type="ECO:0000313" key="1">
    <source>
        <dbReference type="EMBL" id="EEF40190.1"/>
    </source>
</evidence>
<organism evidence="1 2">
    <name type="scientific">Ricinus communis</name>
    <name type="common">Castor bean</name>
    <dbReference type="NCBI Taxonomy" id="3988"/>
    <lineage>
        <taxon>Eukaryota</taxon>
        <taxon>Viridiplantae</taxon>
        <taxon>Streptophyta</taxon>
        <taxon>Embryophyta</taxon>
        <taxon>Tracheophyta</taxon>
        <taxon>Spermatophyta</taxon>
        <taxon>Magnoliopsida</taxon>
        <taxon>eudicotyledons</taxon>
        <taxon>Gunneridae</taxon>
        <taxon>Pentapetalae</taxon>
        <taxon>rosids</taxon>
        <taxon>fabids</taxon>
        <taxon>Malpighiales</taxon>
        <taxon>Euphorbiaceae</taxon>
        <taxon>Acalyphoideae</taxon>
        <taxon>Acalypheae</taxon>
        <taxon>Ricinus</taxon>
    </lineage>
</organism>
<proteinExistence type="predicted"/>